<accession>R7S1Y5</accession>
<dbReference type="RefSeq" id="XP_007384183.1">
    <property type="nucleotide sequence ID" value="XM_007384121.1"/>
</dbReference>
<dbReference type="RefSeq" id="XP_007389524.1">
    <property type="nucleotide sequence ID" value="XM_007389462.1"/>
</dbReference>
<dbReference type="AlphaFoldDB" id="R7S1Y5"/>
<dbReference type="RefSeq" id="XP_007384155.1">
    <property type="nucleotide sequence ID" value="XM_007384093.1"/>
</dbReference>
<dbReference type="OrthoDB" id="128646at2759"/>
<dbReference type="GeneID" id="18885825"/>
<gene>
    <name evidence="2" type="ORF">PUNSTDRAFT_78267</name>
    <name evidence="1" type="ORF">PUNSTDRAFT_78499</name>
</gene>
<protein>
    <recommendedName>
        <fullName evidence="4">Peptidase A2 domain-containing protein</fullName>
    </recommendedName>
</protein>
<keyword evidence="3" id="KW-1185">Reference proteome</keyword>
<dbReference type="Gene3D" id="2.40.70.10">
    <property type="entry name" value="Acid Proteases"/>
    <property type="match status" value="1"/>
</dbReference>
<evidence type="ECO:0008006" key="4">
    <source>
        <dbReference type="Google" id="ProtNLM"/>
    </source>
</evidence>
<organism evidence="1 3">
    <name type="scientific">Punctularia strigosozonata (strain HHB-11173)</name>
    <name type="common">White-rot fungus</name>
    <dbReference type="NCBI Taxonomy" id="741275"/>
    <lineage>
        <taxon>Eukaryota</taxon>
        <taxon>Fungi</taxon>
        <taxon>Dikarya</taxon>
        <taxon>Basidiomycota</taxon>
        <taxon>Agaricomycotina</taxon>
        <taxon>Agaricomycetes</taxon>
        <taxon>Corticiales</taxon>
        <taxon>Punctulariaceae</taxon>
        <taxon>Punctularia</taxon>
    </lineage>
</organism>
<dbReference type="SUPFAM" id="SSF50630">
    <property type="entry name" value="Acid proteases"/>
    <property type="match status" value="1"/>
</dbReference>
<dbReference type="KEGG" id="psq:PUNSTDRAFT_78499"/>
<dbReference type="Pfam" id="PF08284">
    <property type="entry name" value="RVP_2"/>
    <property type="match status" value="1"/>
</dbReference>
<dbReference type="EMBL" id="JH687707">
    <property type="protein sequence ID" value="EIN03246.1"/>
    <property type="molecule type" value="Genomic_DNA"/>
</dbReference>
<evidence type="ECO:0000313" key="2">
    <source>
        <dbReference type="EMBL" id="EIN03382.1"/>
    </source>
</evidence>
<dbReference type="OMA" id="SSMRINV"/>
<proteinExistence type="predicted"/>
<name>R7S1Y5_PUNST</name>
<dbReference type="InterPro" id="IPR021109">
    <property type="entry name" value="Peptidase_aspartic_dom_sf"/>
</dbReference>
<dbReference type="KEGG" id="psq:PUNSTDRAFT_68469"/>
<dbReference type="GeneID" id="18885804"/>
<reference evidence="3" key="1">
    <citation type="journal article" date="2012" name="Science">
        <title>The Paleozoic origin of enzymatic lignin decomposition reconstructed from 31 fungal genomes.</title>
        <authorList>
            <person name="Floudas D."/>
            <person name="Binder M."/>
            <person name="Riley R."/>
            <person name="Barry K."/>
            <person name="Blanchette R.A."/>
            <person name="Henrissat B."/>
            <person name="Martinez A.T."/>
            <person name="Otillar R."/>
            <person name="Spatafora J.W."/>
            <person name="Yadav J.S."/>
            <person name="Aerts A."/>
            <person name="Benoit I."/>
            <person name="Boyd A."/>
            <person name="Carlson A."/>
            <person name="Copeland A."/>
            <person name="Coutinho P.M."/>
            <person name="de Vries R.P."/>
            <person name="Ferreira P."/>
            <person name="Findley K."/>
            <person name="Foster B."/>
            <person name="Gaskell J."/>
            <person name="Glotzer D."/>
            <person name="Gorecki P."/>
            <person name="Heitman J."/>
            <person name="Hesse C."/>
            <person name="Hori C."/>
            <person name="Igarashi K."/>
            <person name="Jurgens J.A."/>
            <person name="Kallen N."/>
            <person name="Kersten P."/>
            <person name="Kohler A."/>
            <person name="Kuees U."/>
            <person name="Kumar T.K.A."/>
            <person name="Kuo A."/>
            <person name="LaButti K."/>
            <person name="Larrondo L.F."/>
            <person name="Lindquist E."/>
            <person name="Ling A."/>
            <person name="Lombard V."/>
            <person name="Lucas S."/>
            <person name="Lundell T."/>
            <person name="Martin R."/>
            <person name="McLaughlin D.J."/>
            <person name="Morgenstern I."/>
            <person name="Morin E."/>
            <person name="Murat C."/>
            <person name="Nagy L.G."/>
            <person name="Nolan M."/>
            <person name="Ohm R.A."/>
            <person name="Patyshakuliyeva A."/>
            <person name="Rokas A."/>
            <person name="Ruiz-Duenas F.J."/>
            <person name="Sabat G."/>
            <person name="Salamov A."/>
            <person name="Samejima M."/>
            <person name="Schmutz J."/>
            <person name="Slot J.C."/>
            <person name="St John F."/>
            <person name="Stenlid J."/>
            <person name="Sun H."/>
            <person name="Sun S."/>
            <person name="Syed K."/>
            <person name="Tsang A."/>
            <person name="Wiebenga A."/>
            <person name="Young D."/>
            <person name="Pisabarro A."/>
            <person name="Eastwood D.C."/>
            <person name="Martin F."/>
            <person name="Cullen D."/>
            <person name="Grigoriev I.V."/>
            <person name="Hibbett D.S."/>
        </authorList>
    </citation>
    <scope>NUCLEOTIDE SEQUENCE [LARGE SCALE GENOMIC DNA]</scope>
    <source>
        <strain evidence="3">HHB-11173 SS5</strain>
    </source>
</reference>
<dbReference type="HOGENOM" id="CLU_000384_32_0_1"/>
<dbReference type="RefSeq" id="XP_007389389.1">
    <property type="nucleotide sequence ID" value="XM_007389327.1"/>
</dbReference>
<feature type="non-terminal residue" evidence="1">
    <location>
        <position position="127"/>
    </location>
</feature>
<evidence type="ECO:0000313" key="1">
    <source>
        <dbReference type="EMBL" id="EIN03246.1"/>
    </source>
</evidence>
<evidence type="ECO:0000313" key="3">
    <source>
        <dbReference type="Proteomes" id="UP000054196"/>
    </source>
</evidence>
<dbReference type="KEGG" id="psq:PUNSTDRAFT_78267"/>
<dbReference type="EMBL" id="JH687590">
    <property type="protein sequence ID" value="EIN03382.1"/>
    <property type="molecule type" value="Genomic_DNA"/>
</dbReference>
<sequence>MIHRLNAPSIEIKGTVQRGTKRAAANVLIDSGATGLVINQQFVLKNAIWFDRVDKPFKMQGFNEATYVCKYKTDLILEIDDGQGNIHKEKNRFYVGDIGNTDVVLGTDWLIEHNPEIDWKRYTIKMT</sequence>
<reference evidence="1" key="2">
    <citation type="submission" date="2012-05" db="EMBL/GenBank/DDBJ databases">
        <title>The Paleozoic origin of enzymatic mechanisms for decay of lignin reconstructed using 31 fungal genomes.</title>
        <authorList>
            <consortium name="US DOE Joint Genome Institute (JGI-PGF)"/>
            <person name="Floudas D."/>
            <person name="Binder M."/>
            <person name="Riley R."/>
            <person name="Barry K."/>
            <person name="Blanchette R.A."/>
            <person name="Henrissat B."/>
            <person name="Martinez A.T."/>
            <person name="Otillar R."/>
            <person name="Spatafora J.W."/>
            <person name="Yadav J.S."/>
            <person name="Aerts A."/>
            <person name="Benoit I."/>
            <person name="Boyd A."/>
            <person name="Carlson A."/>
            <person name="Copeland A."/>
            <person name="Coutinho P.M."/>
            <person name="de Vries R.P."/>
            <person name="Ferreira P."/>
            <person name="Findley K."/>
            <person name="Foster B."/>
            <person name="Gaskell J."/>
            <person name="Glotzer D."/>
            <person name="Gorecki P."/>
            <person name="Heitman J."/>
            <person name="Hesse C."/>
            <person name="Hori C."/>
            <person name="Igarashi K."/>
            <person name="Jurgens J.A."/>
            <person name="Kallen N."/>
            <person name="Kersten P."/>
            <person name="Kohler A."/>
            <person name="Kues U."/>
            <person name="Kumar T.K."/>
            <person name="Kuo A."/>
            <person name="LaButti K."/>
            <person name="Larrondo L.F."/>
            <person name="Lindquist E."/>
            <person name="Ling A."/>
            <person name="Lombard V."/>
            <person name="Lucas S."/>
            <person name="Lundell T."/>
            <person name="Martin R."/>
            <person name="McLaughlin D.J."/>
            <person name="Morgenstern I."/>
            <person name="Morin E."/>
            <person name="Murat C."/>
            <person name="Nagy L.G."/>
            <person name="Nolan M."/>
            <person name="Ohm R.A."/>
            <person name="Patyshakuliyeva A."/>
            <person name="Rokas A."/>
            <person name="Ruiz-Duenas F.J."/>
            <person name="Sabat G."/>
            <person name="Salamov A."/>
            <person name="Samejima M."/>
            <person name="Schmutz J."/>
            <person name="Slot J.C."/>
            <person name="St Johnn"/>
            <person name="F"/>
            <person name="Stenlid J."/>
            <person name="Sun H."/>
            <person name="Sun S."/>
            <person name="Syed K."/>
            <person name="Tsang A."/>
            <person name="Wiebenga A."/>
            <person name="Young D."/>
            <person name="Pisabarro A."/>
            <person name="Eastwood D.C."/>
            <person name="Martin F."/>
            <person name="Cullen D."/>
            <person name="Grigoriev I.V."/>
            <person name="Hibbett D.S."/>
        </authorList>
    </citation>
    <scope>NUCLEOTIDE SEQUENCE</scope>
    <source>
        <strain evidence="1">HHB-11173 SS5</strain>
    </source>
</reference>
<dbReference type="KEGG" id="psq:PUNSTDRAFT_68764"/>
<dbReference type="Proteomes" id="UP000054196">
    <property type="component" value="Unassembled WGS sequence"/>
</dbReference>
<dbReference type="CDD" id="cd00303">
    <property type="entry name" value="retropepsin_like"/>
    <property type="match status" value="1"/>
</dbReference>
<dbReference type="eggNOG" id="ENOG502RYTD">
    <property type="taxonomic scope" value="Eukaryota"/>
</dbReference>